<keyword evidence="5 10" id="KW-1133">Transmembrane helix</keyword>
<gene>
    <name evidence="12" type="ORF">A2722_00375</name>
</gene>
<dbReference type="STRING" id="1817828.A2722_00375"/>
<name>A0A1F5PGX7_9BACT</name>
<dbReference type="GO" id="GO:0016491">
    <property type="term" value="F:oxidoreductase activity"/>
    <property type="evidence" value="ECO:0007669"/>
    <property type="project" value="UniProtKB-KW"/>
</dbReference>
<organism evidence="12 13">
    <name type="scientific">Candidatus Doudnabacteria bacterium RIFCSPHIGHO2_01_FULL_50_11</name>
    <dbReference type="NCBI Taxonomy" id="1817828"/>
    <lineage>
        <taxon>Bacteria</taxon>
        <taxon>Candidatus Doudnaibacteriota</taxon>
    </lineage>
</organism>
<evidence type="ECO:0000259" key="11">
    <source>
        <dbReference type="SMART" id="SM00756"/>
    </source>
</evidence>
<evidence type="ECO:0000256" key="7">
    <source>
        <dbReference type="ARBA" id="ARBA00023136"/>
    </source>
</evidence>
<dbReference type="GO" id="GO:0048038">
    <property type="term" value="F:quinone binding"/>
    <property type="evidence" value="ECO:0007669"/>
    <property type="project" value="UniProtKB-KW"/>
</dbReference>
<comment type="caution">
    <text evidence="12">The sequence shown here is derived from an EMBL/GenBank/DDBJ whole genome shotgun (WGS) entry which is preliminary data.</text>
</comment>
<evidence type="ECO:0000256" key="6">
    <source>
        <dbReference type="ARBA" id="ARBA00023002"/>
    </source>
</evidence>
<keyword evidence="8" id="KW-1015">Disulfide bond</keyword>
<evidence type="ECO:0000256" key="3">
    <source>
        <dbReference type="ARBA" id="ARBA00022692"/>
    </source>
</evidence>
<keyword evidence="7 10" id="KW-0472">Membrane</keyword>
<comment type="similarity">
    <text evidence="2">Belongs to the VKOR family.</text>
</comment>
<dbReference type="Pfam" id="PF07884">
    <property type="entry name" value="VKOR"/>
    <property type="match status" value="1"/>
</dbReference>
<feature type="transmembrane region" description="Helical" evidence="10">
    <location>
        <begin position="115"/>
        <end position="136"/>
    </location>
</feature>
<keyword evidence="4" id="KW-0874">Quinone</keyword>
<evidence type="ECO:0000313" key="13">
    <source>
        <dbReference type="Proteomes" id="UP000178377"/>
    </source>
</evidence>
<dbReference type="InterPro" id="IPR012932">
    <property type="entry name" value="VKOR"/>
</dbReference>
<dbReference type="PANTHER" id="PTHR34573">
    <property type="entry name" value="VKC DOMAIN-CONTAINING PROTEIN"/>
    <property type="match status" value="1"/>
</dbReference>
<evidence type="ECO:0000256" key="5">
    <source>
        <dbReference type="ARBA" id="ARBA00022989"/>
    </source>
</evidence>
<reference evidence="12 13" key="1">
    <citation type="journal article" date="2016" name="Nat. Commun.">
        <title>Thousands of microbial genomes shed light on interconnected biogeochemical processes in an aquifer system.</title>
        <authorList>
            <person name="Anantharaman K."/>
            <person name="Brown C.T."/>
            <person name="Hug L.A."/>
            <person name="Sharon I."/>
            <person name="Castelle C.J."/>
            <person name="Probst A.J."/>
            <person name="Thomas B.C."/>
            <person name="Singh A."/>
            <person name="Wilkins M.J."/>
            <person name="Karaoz U."/>
            <person name="Brodie E.L."/>
            <person name="Williams K.H."/>
            <person name="Hubbard S.S."/>
            <person name="Banfield J.F."/>
        </authorList>
    </citation>
    <scope>NUCLEOTIDE SEQUENCE [LARGE SCALE GENOMIC DNA]</scope>
</reference>
<dbReference type="Gene3D" id="1.20.1440.130">
    <property type="entry name" value="VKOR domain"/>
    <property type="match status" value="1"/>
</dbReference>
<feature type="transmembrane region" description="Helical" evidence="10">
    <location>
        <begin position="90"/>
        <end position="109"/>
    </location>
</feature>
<feature type="transmembrane region" description="Helical" evidence="10">
    <location>
        <begin position="56"/>
        <end position="78"/>
    </location>
</feature>
<feature type="domain" description="Vitamin K epoxide reductase" evidence="11">
    <location>
        <begin position="5"/>
        <end position="137"/>
    </location>
</feature>
<keyword evidence="3 10" id="KW-0812">Transmembrane</keyword>
<accession>A0A1F5PGX7</accession>
<dbReference type="EMBL" id="MFEO01000026">
    <property type="protein sequence ID" value="OGE89179.1"/>
    <property type="molecule type" value="Genomic_DNA"/>
</dbReference>
<dbReference type="PANTHER" id="PTHR34573:SF1">
    <property type="entry name" value="VITAMIN K EPOXIDE REDUCTASE DOMAIN-CONTAINING PROTEIN"/>
    <property type="match status" value="1"/>
</dbReference>
<dbReference type="AlphaFoldDB" id="A0A1F5PGX7"/>
<comment type="subcellular location">
    <subcellularLocation>
        <location evidence="1">Membrane</location>
        <topology evidence="1">Multi-pass membrane protein</topology>
    </subcellularLocation>
</comment>
<evidence type="ECO:0000256" key="9">
    <source>
        <dbReference type="ARBA" id="ARBA00023284"/>
    </source>
</evidence>
<evidence type="ECO:0000256" key="8">
    <source>
        <dbReference type="ARBA" id="ARBA00023157"/>
    </source>
</evidence>
<proteinExistence type="inferred from homology"/>
<evidence type="ECO:0000256" key="10">
    <source>
        <dbReference type="SAM" id="Phobius"/>
    </source>
</evidence>
<keyword evidence="6" id="KW-0560">Oxidoreductase</keyword>
<dbReference type="GO" id="GO:0016020">
    <property type="term" value="C:membrane"/>
    <property type="evidence" value="ECO:0007669"/>
    <property type="project" value="UniProtKB-SubCell"/>
</dbReference>
<dbReference type="Proteomes" id="UP000178377">
    <property type="component" value="Unassembled WGS sequence"/>
</dbReference>
<dbReference type="SMART" id="SM00756">
    <property type="entry name" value="VKc"/>
    <property type="match status" value="1"/>
</dbReference>
<keyword evidence="9" id="KW-0676">Redox-active center</keyword>
<evidence type="ECO:0000256" key="1">
    <source>
        <dbReference type="ARBA" id="ARBA00004141"/>
    </source>
</evidence>
<protein>
    <recommendedName>
        <fullName evidence="11">Vitamin K epoxide reductase domain-containing protein</fullName>
    </recommendedName>
</protein>
<dbReference type="CDD" id="cd12916">
    <property type="entry name" value="VKOR_1"/>
    <property type="match status" value="1"/>
</dbReference>
<dbReference type="InterPro" id="IPR038354">
    <property type="entry name" value="VKOR_sf"/>
</dbReference>
<evidence type="ECO:0000256" key="2">
    <source>
        <dbReference type="ARBA" id="ARBA00006214"/>
    </source>
</evidence>
<evidence type="ECO:0000256" key="4">
    <source>
        <dbReference type="ARBA" id="ARBA00022719"/>
    </source>
</evidence>
<dbReference type="InterPro" id="IPR044698">
    <property type="entry name" value="VKOR/LTO1"/>
</dbReference>
<sequence length="148" mass="16347">MDGRNRKIFITAAIFSLIGILDAGYLTYERYFGTGLKCFAATACNVVTTSKYSEVAGVPISLFGLGYYLLMFISILWMSDRNDYRLLFPARILSSMAFVSSLGLVYIQFFILKALCPYCLLSAATSTVIFVCLVLARKIGKTNNSPSP</sequence>
<evidence type="ECO:0000313" key="12">
    <source>
        <dbReference type="EMBL" id="OGE89179.1"/>
    </source>
</evidence>